<protein>
    <submittedName>
        <fullName evidence="1">Uncharacterized protein</fullName>
    </submittedName>
</protein>
<sequence length="195" mass="22175">MVHIREALSSNFTNFNQNTRSMKDRLDDKKDIMITNDAWREVLLRLSLYDADGIGKPNSDMVMFYGVVFSLSQTGAELWTPVVVGQPDPAWWRCWNMKLGNYPWGGWDLSLRVEVLRIFSGDTDPGTSTGMAVVGRTQIPLPKRLGMKKGGWFQLFRLEGDQCKAKGSICLVLELLPLADLKPPVVRKRRIEYLP</sequence>
<evidence type="ECO:0000313" key="2">
    <source>
        <dbReference type="Proteomes" id="UP000030645"/>
    </source>
</evidence>
<proteinExistence type="predicted"/>
<organism evidence="1 2">
    <name type="scientific">Morus notabilis</name>
    <dbReference type="NCBI Taxonomy" id="981085"/>
    <lineage>
        <taxon>Eukaryota</taxon>
        <taxon>Viridiplantae</taxon>
        <taxon>Streptophyta</taxon>
        <taxon>Embryophyta</taxon>
        <taxon>Tracheophyta</taxon>
        <taxon>Spermatophyta</taxon>
        <taxon>Magnoliopsida</taxon>
        <taxon>eudicotyledons</taxon>
        <taxon>Gunneridae</taxon>
        <taxon>Pentapetalae</taxon>
        <taxon>rosids</taxon>
        <taxon>fabids</taxon>
        <taxon>Rosales</taxon>
        <taxon>Moraceae</taxon>
        <taxon>Moreae</taxon>
        <taxon>Morus</taxon>
    </lineage>
</organism>
<dbReference type="PANTHER" id="PTHR38365">
    <property type="entry name" value="C2 DOMAIN-CONTAINING PROTEIN-RELATED"/>
    <property type="match status" value="1"/>
</dbReference>
<dbReference type="PANTHER" id="PTHR38365:SF1">
    <property type="entry name" value="C2 DOMAIN-CONTAINING PROTEIN"/>
    <property type="match status" value="1"/>
</dbReference>
<evidence type="ECO:0000313" key="1">
    <source>
        <dbReference type="EMBL" id="EXB58168.1"/>
    </source>
</evidence>
<name>W9R627_9ROSA</name>
<reference evidence="2" key="1">
    <citation type="submission" date="2013-01" db="EMBL/GenBank/DDBJ databases">
        <title>Draft Genome Sequence of a Mulberry Tree, Morus notabilis C.K. Schneid.</title>
        <authorList>
            <person name="He N."/>
            <person name="Zhao S."/>
        </authorList>
    </citation>
    <scope>NUCLEOTIDE SEQUENCE</scope>
</reference>
<dbReference type="AlphaFoldDB" id="W9R627"/>
<dbReference type="Proteomes" id="UP000030645">
    <property type="component" value="Unassembled WGS sequence"/>
</dbReference>
<dbReference type="EMBL" id="KE344356">
    <property type="protein sequence ID" value="EXB58168.1"/>
    <property type="molecule type" value="Genomic_DNA"/>
</dbReference>
<keyword evidence="2" id="KW-1185">Reference proteome</keyword>
<gene>
    <name evidence="1" type="ORF">L484_026369</name>
</gene>
<accession>W9R627</accession>